<keyword evidence="1" id="KW-0805">Transcription regulation</keyword>
<sequence>MLSNSLIALLEKKRSSLSKIENEILDYIFLHLSDIGTKTIYEVSDDLFVSTATISRTAKHLGYQGFKELKYAIDQSIHVEEQEGNSQSFQTITNQITSNVTETFHQMSEEKAKQMMTLIHQSNTIEVFGLGGSFPICTDFARKLTFLGKKAFARSDWDEQEAAVSNLNQEDLAIFVNFTGETKGILSYAQIAQRQQVPIISIISTKGSNLEKLSTISLYAKGTTRYHHSVDLSSRISVICLFDTVLLMYADQMKNN</sequence>
<evidence type="ECO:0000313" key="7">
    <source>
        <dbReference type="Proteomes" id="UP000194885"/>
    </source>
</evidence>
<dbReference type="InterPro" id="IPR046348">
    <property type="entry name" value="SIS_dom_sf"/>
</dbReference>
<dbReference type="InterPro" id="IPR047640">
    <property type="entry name" value="RpiR-like"/>
</dbReference>
<dbReference type="InterPro" id="IPR000281">
    <property type="entry name" value="HTH_RpiR"/>
</dbReference>
<dbReference type="InterPro" id="IPR035472">
    <property type="entry name" value="RpiR-like_SIS"/>
</dbReference>
<dbReference type="GO" id="GO:0097367">
    <property type="term" value="F:carbohydrate derivative binding"/>
    <property type="evidence" value="ECO:0007669"/>
    <property type="project" value="InterPro"/>
</dbReference>
<dbReference type="SUPFAM" id="SSF46689">
    <property type="entry name" value="Homeodomain-like"/>
    <property type="match status" value="1"/>
</dbReference>
<keyword evidence="3" id="KW-0804">Transcription</keyword>
<proteinExistence type="predicted"/>
<organism evidence="6 7">
    <name type="scientific">Enterococcus faecium</name>
    <name type="common">Streptococcus faecium</name>
    <dbReference type="NCBI Taxonomy" id="1352"/>
    <lineage>
        <taxon>Bacteria</taxon>
        <taxon>Bacillati</taxon>
        <taxon>Bacillota</taxon>
        <taxon>Bacilli</taxon>
        <taxon>Lactobacillales</taxon>
        <taxon>Enterococcaceae</taxon>
        <taxon>Enterococcus</taxon>
    </lineage>
</organism>
<evidence type="ECO:0000259" key="5">
    <source>
        <dbReference type="PROSITE" id="PS51464"/>
    </source>
</evidence>
<dbReference type="GO" id="GO:0003677">
    <property type="term" value="F:DNA binding"/>
    <property type="evidence" value="ECO:0007669"/>
    <property type="project" value="UniProtKB-KW"/>
</dbReference>
<gene>
    <name evidence="6" type="ORF">A5810_000124</name>
</gene>
<dbReference type="PROSITE" id="PS51464">
    <property type="entry name" value="SIS"/>
    <property type="match status" value="1"/>
</dbReference>
<dbReference type="GO" id="GO:0003700">
    <property type="term" value="F:DNA-binding transcription factor activity"/>
    <property type="evidence" value="ECO:0007669"/>
    <property type="project" value="InterPro"/>
</dbReference>
<dbReference type="InterPro" id="IPR036388">
    <property type="entry name" value="WH-like_DNA-bd_sf"/>
</dbReference>
<dbReference type="PANTHER" id="PTHR30514">
    <property type="entry name" value="GLUCOKINASE"/>
    <property type="match status" value="1"/>
</dbReference>
<evidence type="ECO:0000259" key="4">
    <source>
        <dbReference type="PROSITE" id="PS51071"/>
    </source>
</evidence>
<dbReference type="PANTHER" id="PTHR30514:SF21">
    <property type="entry name" value="RPIR-FAMILY TRANSCRIPTIONAL REGULATOR"/>
    <property type="match status" value="1"/>
</dbReference>
<dbReference type="AlphaFoldDB" id="A0A242BKB0"/>
<feature type="domain" description="HTH rpiR-type" evidence="4">
    <location>
        <begin position="4"/>
        <end position="80"/>
    </location>
</feature>
<dbReference type="InterPro" id="IPR009057">
    <property type="entry name" value="Homeodomain-like_sf"/>
</dbReference>
<dbReference type="EMBL" id="NGKW01000001">
    <property type="protein sequence ID" value="OTN95819.1"/>
    <property type="molecule type" value="Genomic_DNA"/>
</dbReference>
<feature type="domain" description="SIS" evidence="5">
    <location>
        <begin position="115"/>
        <end position="255"/>
    </location>
</feature>
<evidence type="ECO:0000313" key="6">
    <source>
        <dbReference type="EMBL" id="OTN95819.1"/>
    </source>
</evidence>
<dbReference type="PROSITE" id="PS51071">
    <property type="entry name" value="HTH_RPIR"/>
    <property type="match status" value="1"/>
</dbReference>
<protein>
    <submittedName>
        <fullName evidence="6">Phosphosugar-binding transcriptional regulator</fullName>
    </submittedName>
</protein>
<comment type="caution">
    <text evidence="6">The sequence shown here is derived from an EMBL/GenBank/DDBJ whole genome shotgun (WGS) entry which is preliminary data.</text>
</comment>
<evidence type="ECO:0000256" key="1">
    <source>
        <dbReference type="ARBA" id="ARBA00023015"/>
    </source>
</evidence>
<dbReference type="RefSeq" id="WP_086322867.1">
    <property type="nucleotide sequence ID" value="NZ_NGKW01000001.1"/>
</dbReference>
<reference evidence="6 7" key="1">
    <citation type="submission" date="2017-05" db="EMBL/GenBank/DDBJ databases">
        <title>The Genome Sequence of Enterococcus faecium 7H8_DIV0219.</title>
        <authorList>
            <consortium name="The Broad Institute Genomics Platform"/>
            <consortium name="The Broad Institute Genomic Center for Infectious Diseases"/>
            <person name="Earl A."/>
            <person name="Manson A."/>
            <person name="Schwartman J."/>
            <person name="Gilmore M."/>
            <person name="Abouelleil A."/>
            <person name="Cao P."/>
            <person name="Chapman S."/>
            <person name="Cusick C."/>
            <person name="Shea T."/>
            <person name="Young S."/>
            <person name="Neafsey D."/>
            <person name="Nusbaum C."/>
            <person name="Birren B."/>
        </authorList>
    </citation>
    <scope>NUCLEOTIDE SEQUENCE [LARGE SCALE GENOMIC DNA]</scope>
    <source>
        <strain evidence="6 7">7H8_DIV0219</strain>
    </source>
</reference>
<name>A0A242BKB0_ENTFC</name>
<dbReference type="CDD" id="cd05013">
    <property type="entry name" value="SIS_RpiR"/>
    <property type="match status" value="1"/>
</dbReference>
<dbReference type="Pfam" id="PF01380">
    <property type="entry name" value="SIS"/>
    <property type="match status" value="1"/>
</dbReference>
<dbReference type="Gene3D" id="1.10.10.10">
    <property type="entry name" value="Winged helix-like DNA-binding domain superfamily/Winged helix DNA-binding domain"/>
    <property type="match status" value="1"/>
</dbReference>
<dbReference type="Pfam" id="PF01418">
    <property type="entry name" value="HTH_6"/>
    <property type="match status" value="1"/>
</dbReference>
<dbReference type="Gene3D" id="3.40.50.10490">
    <property type="entry name" value="Glucose-6-phosphate isomerase like protein, domain 1"/>
    <property type="match status" value="1"/>
</dbReference>
<dbReference type="InterPro" id="IPR001347">
    <property type="entry name" value="SIS_dom"/>
</dbReference>
<evidence type="ECO:0000256" key="2">
    <source>
        <dbReference type="ARBA" id="ARBA00023125"/>
    </source>
</evidence>
<dbReference type="GO" id="GO:1901135">
    <property type="term" value="P:carbohydrate derivative metabolic process"/>
    <property type="evidence" value="ECO:0007669"/>
    <property type="project" value="InterPro"/>
</dbReference>
<dbReference type="Proteomes" id="UP000194885">
    <property type="component" value="Unassembled WGS sequence"/>
</dbReference>
<accession>A0A242BKB0</accession>
<dbReference type="SUPFAM" id="SSF53697">
    <property type="entry name" value="SIS domain"/>
    <property type="match status" value="1"/>
</dbReference>
<keyword evidence="2" id="KW-0238">DNA-binding</keyword>
<evidence type="ECO:0000256" key="3">
    <source>
        <dbReference type="ARBA" id="ARBA00023163"/>
    </source>
</evidence>